<organism evidence="2 3">
    <name type="scientific">Diaphorobacter ruginosibacter</name>
    <dbReference type="NCBI Taxonomy" id="1715720"/>
    <lineage>
        <taxon>Bacteria</taxon>
        <taxon>Pseudomonadati</taxon>
        <taxon>Pseudomonadota</taxon>
        <taxon>Betaproteobacteria</taxon>
        <taxon>Burkholderiales</taxon>
        <taxon>Comamonadaceae</taxon>
        <taxon>Diaphorobacter</taxon>
    </lineage>
</organism>
<proteinExistence type="predicted"/>
<protein>
    <submittedName>
        <fullName evidence="2">Sel1 repeat family protein</fullName>
    </submittedName>
</protein>
<evidence type="ECO:0000313" key="2">
    <source>
        <dbReference type="EMBL" id="QNN59430.1"/>
    </source>
</evidence>
<accession>A0A7G9RV05</accession>
<reference evidence="2 3" key="1">
    <citation type="submission" date="2020-08" db="EMBL/GenBank/DDBJ databases">
        <title>Genome sequence of Diaphorobacter ruginosibacter DSM 27467T.</title>
        <authorList>
            <person name="Hyun D.-W."/>
            <person name="Bae J.-W."/>
        </authorList>
    </citation>
    <scope>NUCLEOTIDE SEQUENCE [LARGE SCALE GENOMIC DNA]</scope>
    <source>
        <strain evidence="2 3">DSM 27467</strain>
    </source>
</reference>
<sequence>MASLGCQAPLYRNELERLKREAVTTQNPQLLSFVGDAYRNPRSGLGDMGQAYRWYLMAAVRGDPQAMQRLADMNRKGIGVPKDNVKAMGYARLVQRMSQPGAAQPNVVSIINELGDEMAVEEVALAERFAGQLQERILRESGAGQSGGGSDAGGAPSSLTIKPDTSSVPGMPQPAAAPRTPSPAPPPGAVLPGVPAPLAPSASPAH</sequence>
<feature type="compositionally biased region" description="Polar residues" evidence="1">
    <location>
        <begin position="159"/>
        <end position="168"/>
    </location>
</feature>
<dbReference type="Gene3D" id="1.25.40.10">
    <property type="entry name" value="Tetratricopeptide repeat domain"/>
    <property type="match status" value="1"/>
</dbReference>
<feature type="compositionally biased region" description="Pro residues" evidence="1">
    <location>
        <begin position="180"/>
        <end position="198"/>
    </location>
</feature>
<dbReference type="SMART" id="SM00671">
    <property type="entry name" value="SEL1"/>
    <property type="match status" value="2"/>
</dbReference>
<gene>
    <name evidence="2" type="ORF">H9K76_03985</name>
</gene>
<feature type="region of interest" description="Disordered" evidence="1">
    <location>
        <begin position="141"/>
        <end position="206"/>
    </location>
</feature>
<dbReference type="AlphaFoldDB" id="A0A7G9RV05"/>
<name>A0A7G9RV05_9BURK</name>
<dbReference type="EMBL" id="CP060714">
    <property type="protein sequence ID" value="QNN59430.1"/>
    <property type="molecule type" value="Genomic_DNA"/>
</dbReference>
<dbReference type="SUPFAM" id="SSF81901">
    <property type="entry name" value="HCP-like"/>
    <property type="match status" value="1"/>
</dbReference>
<dbReference type="InterPro" id="IPR006597">
    <property type="entry name" value="Sel1-like"/>
</dbReference>
<dbReference type="InterPro" id="IPR011990">
    <property type="entry name" value="TPR-like_helical_dom_sf"/>
</dbReference>
<dbReference type="Proteomes" id="UP000515811">
    <property type="component" value="Chromosome"/>
</dbReference>
<dbReference type="KEGG" id="drg:H9K76_03985"/>
<evidence type="ECO:0000256" key="1">
    <source>
        <dbReference type="SAM" id="MobiDB-lite"/>
    </source>
</evidence>
<keyword evidence="3" id="KW-1185">Reference proteome</keyword>
<evidence type="ECO:0000313" key="3">
    <source>
        <dbReference type="Proteomes" id="UP000515811"/>
    </source>
</evidence>